<feature type="region of interest" description="Disordered" evidence="1">
    <location>
        <begin position="59"/>
        <end position="91"/>
    </location>
</feature>
<reference evidence="2 3" key="1">
    <citation type="submission" date="2019-04" db="EMBL/GenBank/DDBJ databases">
        <title>High contiguity whole genome sequence and gene annotation resource for two Venturia nashicola isolates.</title>
        <authorList>
            <person name="Prokchorchik M."/>
            <person name="Won K."/>
            <person name="Lee Y."/>
            <person name="Choi E.D."/>
            <person name="Segonzac C."/>
            <person name="Sohn K.H."/>
        </authorList>
    </citation>
    <scope>NUCLEOTIDE SEQUENCE [LARGE SCALE GENOMIC DNA]</scope>
    <source>
        <strain evidence="2 3">PRI2</strain>
    </source>
</reference>
<sequence length="202" mass="21759">MRVVVVMANSSQQYWSRHGPVGYSTVLTGGPGLLRRDVFRQGGFAAVRAQAQAQAQAHRGGGGAVGCGRMRQGGTKKGCLHGGDGGEGERTGRVQQASIGLPEGHISAFQRSHISLPEVTDQPSRGHRSATAFQEITDPPQSRHRAATEPPQSRHRAATEPPQIRHISAFQKLTYPHLSPTTGRFSLEWLRDMPGKESSLLA</sequence>
<dbReference type="EMBL" id="SNSC02000012">
    <property type="protein sequence ID" value="TID19410.1"/>
    <property type="molecule type" value="Genomic_DNA"/>
</dbReference>
<proteinExistence type="predicted"/>
<dbReference type="Proteomes" id="UP000298493">
    <property type="component" value="Unassembled WGS sequence"/>
</dbReference>
<evidence type="ECO:0000313" key="3">
    <source>
        <dbReference type="Proteomes" id="UP000298493"/>
    </source>
</evidence>
<gene>
    <name evidence="2" type="ORF">E6O75_ATG06748</name>
</gene>
<keyword evidence="3" id="KW-1185">Reference proteome</keyword>
<name>A0A4Z1NTA4_9PEZI</name>
<dbReference type="AlphaFoldDB" id="A0A4Z1NTA4"/>
<accession>A0A4Z1NTA4</accession>
<feature type="region of interest" description="Disordered" evidence="1">
    <location>
        <begin position="133"/>
        <end position="164"/>
    </location>
</feature>
<evidence type="ECO:0000313" key="2">
    <source>
        <dbReference type="EMBL" id="TID19410.1"/>
    </source>
</evidence>
<organism evidence="2 3">
    <name type="scientific">Venturia nashicola</name>
    <dbReference type="NCBI Taxonomy" id="86259"/>
    <lineage>
        <taxon>Eukaryota</taxon>
        <taxon>Fungi</taxon>
        <taxon>Dikarya</taxon>
        <taxon>Ascomycota</taxon>
        <taxon>Pezizomycotina</taxon>
        <taxon>Dothideomycetes</taxon>
        <taxon>Pleosporomycetidae</taxon>
        <taxon>Venturiales</taxon>
        <taxon>Venturiaceae</taxon>
        <taxon>Venturia</taxon>
    </lineage>
</organism>
<protein>
    <submittedName>
        <fullName evidence="2">Osmiophilic body protein</fullName>
    </submittedName>
</protein>
<evidence type="ECO:0000256" key="1">
    <source>
        <dbReference type="SAM" id="MobiDB-lite"/>
    </source>
</evidence>
<comment type="caution">
    <text evidence="2">The sequence shown here is derived from an EMBL/GenBank/DDBJ whole genome shotgun (WGS) entry which is preliminary data.</text>
</comment>